<dbReference type="InterPro" id="IPR017871">
    <property type="entry name" value="ABC_transporter-like_CS"/>
</dbReference>
<dbReference type="EMBL" id="CP119391">
    <property type="protein sequence ID" value="WNK21514.1"/>
    <property type="molecule type" value="Genomic_DNA"/>
</dbReference>
<dbReference type="CDD" id="cd03235">
    <property type="entry name" value="ABC_Metallic_Cations"/>
    <property type="match status" value="1"/>
</dbReference>
<comment type="similarity">
    <text evidence="1">Belongs to the ABC transporter superfamily.</text>
</comment>
<keyword evidence="3" id="KW-0547">Nucleotide-binding</keyword>
<dbReference type="Gene3D" id="3.40.50.300">
    <property type="entry name" value="P-loop containing nucleotide triphosphate hydrolases"/>
    <property type="match status" value="1"/>
</dbReference>
<evidence type="ECO:0000256" key="2">
    <source>
        <dbReference type="ARBA" id="ARBA00022448"/>
    </source>
</evidence>
<keyword evidence="2" id="KW-0813">Transport</keyword>
<dbReference type="InterPro" id="IPR050153">
    <property type="entry name" value="Metal_Ion_Import_ABC"/>
</dbReference>
<dbReference type="SUPFAM" id="SSF52540">
    <property type="entry name" value="P-loop containing nucleoside triphosphate hydrolases"/>
    <property type="match status" value="1"/>
</dbReference>
<proteinExistence type="inferred from homology"/>
<reference evidence="6 7" key="1">
    <citation type="submission" date="2023-03" db="EMBL/GenBank/DDBJ databases">
        <title>Halomonas sp. nov., isolated from Korean tranditional fermented seafood 'Jeotgal'.</title>
        <authorList>
            <person name="Kim B."/>
            <person name="Shin N.-R."/>
        </authorList>
    </citation>
    <scope>NUCLEOTIDE SEQUENCE [LARGE SCALE GENOMIC DNA]</scope>
    <source>
        <strain evidence="6 7">SG2L-4</strain>
    </source>
</reference>
<dbReference type="SMART" id="SM00382">
    <property type="entry name" value="AAA"/>
    <property type="match status" value="1"/>
</dbReference>
<evidence type="ECO:0000313" key="6">
    <source>
        <dbReference type="EMBL" id="WNK21514.1"/>
    </source>
</evidence>
<dbReference type="PROSITE" id="PS50893">
    <property type="entry name" value="ABC_TRANSPORTER_2"/>
    <property type="match status" value="1"/>
</dbReference>
<evidence type="ECO:0000256" key="3">
    <source>
        <dbReference type="ARBA" id="ARBA00022741"/>
    </source>
</evidence>
<evidence type="ECO:0000313" key="7">
    <source>
        <dbReference type="Proteomes" id="UP001301869"/>
    </source>
</evidence>
<feature type="domain" description="ABC transporter" evidence="5">
    <location>
        <begin position="2"/>
        <end position="234"/>
    </location>
</feature>
<dbReference type="RefSeq" id="WP_311885667.1">
    <property type="nucleotide sequence ID" value="NZ_CP119391.1"/>
</dbReference>
<name>A0ABY9Z4Y2_9GAMM</name>
<dbReference type="InterPro" id="IPR003439">
    <property type="entry name" value="ABC_transporter-like_ATP-bd"/>
</dbReference>
<evidence type="ECO:0000256" key="4">
    <source>
        <dbReference type="ARBA" id="ARBA00022840"/>
    </source>
</evidence>
<evidence type="ECO:0000259" key="5">
    <source>
        <dbReference type="PROSITE" id="PS50893"/>
    </source>
</evidence>
<sequence>MISIQDLTVSYGNYKALDGITLSTGRGRLVGVIGPNGSGKSTFIKALMGLIPRDHGHIRILDRPLKKVRHRVAYVPQHTGVDWDFPINVVNTVLLGTYPRLGYFRWPGRKQKALAAACLEEVGLQPYAKRQIGALSGGQQQRVFLARALAQEADLFLLDEPFVGIDVDSEATIIKVLKRLRDEGKTVLIVHHDLSRAAEYFDDLILLNKKLLAYGTAADVIEPDQLFQAYESQIPFLNAS</sequence>
<organism evidence="6 7">
    <name type="scientific">Halomonas piscis</name>
    <dbReference type="NCBI Taxonomy" id="3031727"/>
    <lineage>
        <taxon>Bacteria</taxon>
        <taxon>Pseudomonadati</taxon>
        <taxon>Pseudomonadota</taxon>
        <taxon>Gammaproteobacteria</taxon>
        <taxon>Oceanospirillales</taxon>
        <taxon>Halomonadaceae</taxon>
        <taxon>Halomonas</taxon>
    </lineage>
</organism>
<accession>A0ABY9Z4Y2</accession>
<dbReference type="PROSITE" id="PS00211">
    <property type="entry name" value="ABC_TRANSPORTER_1"/>
    <property type="match status" value="1"/>
</dbReference>
<dbReference type="Proteomes" id="UP001301869">
    <property type="component" value="Chromosome"/>
</dbReference>
<dbReference type="PANTHER" id="PTHR42734:SF5">
    <property type="entry name" value="IRON TRANSPORT SYSTEM ATP-BINDING PROTEIN HI_0361-RELATED"/>
    <property type="match status" value="1"/>
</dbReference>
<evidence type="ECO:0000256" key="1">
    <source>
        <dbReference type="ARBA" id="ARBA00005417"/>
    </source>
</evidence>
<dbReference type="GO" id="GO:0005524">
    <property type="term" value="F:ATP binding"/>
    <property type="evidence" value="ECO:0007669"/>
    <property type="project" value="UniProtKB-KW"/>
</dbReference>
<keyword evidence="4 6" id="KW-0067">ATP-binding</keyword>
<dbReference type="PANTHER" id="PTHR42734">
    <property type="entry name" value="METAL TRANSPORT SYSTEM ATP-BINDING PROTEIN TM_0124-RELATED"/>
    <property type="match status" value="1"/>
</dbReference>
<protein>
    <submittedName>
        <fullName evidence="6">Metal ABC transporter ATP-binding protein</fullName>
    </submittedName>
</protein>
<keyword evidence="7" id="KW-1185">Reference proteome</keyword>
<dbReference type="InterPro" id="IPR027417">
    <property type="entry name" value="P-loop_NTPase"/>
</dbReference>
<gene>
    <name evidence="6" type="ORF">P1P91_02735</name>
</gene>
<dbReference type="Pfam" id="PF00005">
    <property type="entry name" value="ABC_tran"/>
    <property type="match status" value="1"/>
</dbReference>
<dbReference type="InterPro" id="IPR003593">
    <property type="entry name" value="AAA+_ATPase"/>
</dbReference>